<comment type="caution">
    <text evidence="2">The sequence shown here is derived from an EMBL/GenBank/DDBJ whole genome shotgun (WGS) entry which is preliminary data.</text>
</comment>
<gene>
    <name evidence="2" type="ORF">KQX54_005450</name>
</gene>
<accession>A0AAV7HZD8</accession>
<evidence type="ECO:0000313" key="2">
    <source>
        <dbReference type="EMBL" id="KAH0539546.1"/>
    </source>
</evidence>
<dbReference type="AlphaFoldDB" id="A0AAV7HZD8"/>
<protein>
    <submittedName>
        <fullName evidence="2">Uncharacterized protein</fullName>
    </submittedName>
</protein>
<feature type="signal peptide" evidence="1">
    <location>
        <begin position="1"/>
        <end position="19"/>
    </location>
</feature>
<evidence type="ECO:0000313" key="3">
    <source>
        <dbReference type="Proteomes" id="UP000826195"/>
    </source>
</evidence>
<dbReference type="Proteomes" id="UP000826195">
    <property type="component" value="Unassembled WGS sequence"/>
</dbReference>
<sequence length="104" mass="12232">MKTVLKAAFLLGLLTIIRSSVLKLDEESEEYLGEYLSIDDIRFLMELKEFRNAAIEIDLVDIKNKKHRHTHHAHQKPRVLYQIGIWSDKQVVKMQAMHDRQVCC</sequence>
<name>A0AAV7HZD8_COTGL</name>
<dbReference type="EMBL" id="JAHXZJ010002609">
    <property type="protein sequence ID" value="KAH0539546.1"/>
    <property type="molecule type" value="Genomic_DNA"/>
</dbReference>
<evidence type="ECO:0000256" key="1">
    <source>
        <dbReference type="SAM" id="SignalP"/>
    </source>
</evidence>
<keyword evidence="1" id="KW-0732">Signal</keyword>
<keyword evidence="3" id="KW-1185">Reference proteome</keyword>
<feature type="chain" id="PRO_5043910976" evidence="1">
    <location>
        <begin position="20"/>
        <end position="104"/>
    </location>
</feature>
<proteinExistence type="predicted"/>
<organism evidence="2 3">
    <name type="scientific">Cotesia glomerata</name>
    <name type="common">Lepidopteran parasitic wasp</name>
    <name type="synonym">Apanteles glomeratus</name>
    <dbReference type="NCBI Taxonomy" id="32391"/>
    <lineage>
        <taxon>Eukaryota</taxon>
        <taxon>Metazoa</taxon>
        <taxon>Ecdysozoa</taxon>
        <taxon>Arthropoda</taxon>
        <taxon>Hexapoda</taxon>
        <taxon>Insecta</taxon>
        <taxon>Pterygota</taxon>
        <taxon>Neoptera</taxon>
        <taxon>Endopterygota</taxon>
        <taxon>Hymenoptera</taxon>
        <taxon>Apocrita</taxon>
        <taxon>Ichneumonoidea</taxon>
        <taxon>Braconidae</taxon>
        <taxon>Microgastrinae</taxon>
        <taxon>Cotesia</taxon>
    </lineage>
</organism>
<reference evidence="2 3" key="1">
    <citation type="journal article" date="2021" name="J. Hered.">
        <title>A chromosome-level genome assembly of the parasitoid wasp, Cotesia glomerata (Hymenoptera: Braconidae).</title>
        <authorList>
            <person name="Pinto B.J."/>
            <person name="Weis J.J."/>
            <person name="Gamble T."/>
            <person name="Ode P.J."/>
            <person name="Paul R."/>
            <person name="Zaspel J.M."/>
        </authorList>
    </citation>
    <scope>NUCLEOTIDE SEQUENCE [LARGE SCALE GENOMIC DNA]</scope>
    <source>
        <strain evidence="2">CgM1</strain>
    </source>
</reference>